<dbReference type="RefSeq" id="WP_183645076.1">
    <property type="nucleotide sequence ID" value="NZ_JACIBV010000001.1"/>
</dbReference>
<dbReference type="EMBL" id="JACIBV010000001">
    <property type="protein sequence ID" value="MBB3725565.1"/>
    <property type="molecule type" value="Genomic_DNA"/>
</dbReference>
<sequence>MDVDQHMNRVPDYAAFPTVDQMHGELDELAAAHPHLVRLRRIGTSRLGEPLRVATIGAGPHDAVIIGGPHPNEPIGALTVSSLLRRLIDDAWLREEFGYRWHLIPCVDPDGARLNEGWYVRPGDRRAYAEHFYRPCEADQVEWTFPLTGEGYTFDRTLPETEALMGLMDEVRPSFVYSLHNGELQGAFYYLSRNEPGLAAALTAIAAGQGLPLHMGPPEVPSATRIAPAAYVTPRGAELGEIYGIGGGSVDYADRFGALHLVTELPYWADPRVSDETPTGQTYGEVISTYLTGQRDLIAELRQSLAKADSELTVRSPFRRALEDFLGAHDDYISEWEDYPGADQPATVAEVVGKEQLKHSMRLRYGGMCLRLLDAELAAGNPAPAIRAERARVKALFDAWFTEAESDFSATPIPIRTLVAVQLGAALLAAEAAKASAPSRGAIPSPPGDSARSGDRMLSTAPASHEIAP</sequence>
<dbReference type="GO" id="GO:0008270">
    <property type="term" value="F:zinc ion binding"/>
    <property type="evidence" value="ECO:0007669"/>
    <property type="project" value="InterPro"/>
</dbReference>
<feature type="region of interest" description="Disordered" evidence="1">
    <location>
        <begin position="435"/>
        <end position="469"/>
    </location>
</feature>
<dbReference type="Gene3D" id="3.40.630.10">
    <property type="entry name" value="Zn peptidases"/>
    <property type="match status" value="1"/>
</dbReference>
<evidence type="ECO:0000313" key="3">
    <source>
        <dbReference type="EMBL" id="MBB3725565.1"/>
    </source>
</evidence>
<dbReference type="InterPro" id="IPR000834">
    <property type="entry name" value="Peptidase_M14"/>
</dbReference>
<keyword evidence="4" id="KW-1185">Reference proteome</keyword>
<gene>
    <name evidence="3" type="ORF">FHR33_001425</name>
</gene>
<dbReference type="SMART" id="SM00631">
    <property type="entry name" value="Zn_pept"/>
    <property type="match status" value="1"/>
</dbReference>
<reference evidence="3 4" key="1">
    <citation type="submission" date="2020-08" db="EMBL/GenBank/DDBJ databases">
        <title>Sequencing the genomes of 1000 actinobacteria strains.</title>
        <authorList>
            <person name="Klenk H.-P."/>
        </authorList>
    </citation>
    <scope>NUCLEOTIDE SEQUENCE [LARGE SCALE GENOMIC DNA]</scope>
    <source>
        <strain evidence="3 4">DSM 44320</strain>
    </source>
</reference>
<protein>
    <recommendedName>
        <fullName evidence="2">Peptidase M14 domain-containing protein</fullName>
    </recommendedName>
</protein>
<evidence type="ECO:0000313" key="4">
    <source>
        <dbReference type="Proteomes" id="UP000579945"/>
    </source>
</evidence>
<dbReference type="GeneID" id="95387987"/>
<comment type="caution">
    <text evidence="3">The sequence shown here is derived from an EMBL/GenBank/DDBJ whole genome shotgun (WGS) entry which is preliminary data.</text>
</comment>
<evidence type="ECO:0000259" key="2">
    <source>
        <dbReference type="SMART" id="SM00631"/>
    </source>
</evidence>
<dbReference type="SUPFAM" id="SSF53187">
    <property type="entry name" value="Zn-dependent exopeptidases"/>
    <property type="match status" value="1"/>
</dbReference>
<dbReference type="AlphaFoldDB" id="A0A7W5V638"/>
<dbReference type="GO" id="GO:0004181">
    <property type="term" value="F:metallocarboxypeptidase activity"/>
    <property type="evidence" value="ECO:0007669"/>
    <property type="project" value="InterPro"/>
</dbReference>
<dbReference type="Proteomes" id="UP000579945">
    <property type="component" value="Unassembled WGS sequence"/>
</dbReference>
<feature type="domain" description="Peptidase M14" evidence="2">
    <location>
        <begin position="16"/>
        <end position="282"/>
    </location>
</feature>
<name>A0A7W5V638_9ACTN</name>
<organism evidence="3 4">
    <name type="scientific">Nonomuraea dietziae</name>
    <dbReference type="NCBI Taxonomy" id="65515"/>
    <lineage>
        <taxon>Bacteria</taxon>
        <taxon>Bacillati</taxon>
        <taxon>Actinomycetota</taxon>
        <taxon>Actinomycetes</taxon>
        <taxon>Streptosporangiales</taxon>
        <taxon>Streptosporangiaceae</taxon>
        <taxon>Nonomuraea</taxon>
    </lineage>
</organism>
<accession>A0A7W5V638</accession>
<proteinExistence type="predicted"/>
<evidence type="ECO:0000256" key="1">
    <source>
        <dbReference type="SAM" id="MobiDB-lite"/>
    </source>
</evidence>
<dbReference type="Pfam" id="PF00246">
    <property type="entry name" value="Peptidase_M14"/>
    <property type="match status" value="1"/>
</dbReference>
<dbReference type="GO" id="GO:0006508">
    <property type="term" value="P:proteolysis"/>
    <property type="evidence" value="ECO:0007669"/>
    <property type="project" value="InterPro"/>
</dbReference>